<dbReference type="UniPathway" id="UPA00050">
    <property type="reaction ID" value="UER00461"/>
</dbReference>
<dbReference type="UniPathway" id="UPA00051">
    <property type="reaction ID" value="UER00462"/>
</dbReference>
<keyword evidence="11" id="KW-0547">Nucleotide-binding</keyword>
<dbReference type="NCBIfam" id="NF005155">
    <property type="entry name" value="PRK06635.1-4"/>
    <property type="match status" value="1"/>
</dbReference>
<dbReference type="GO" id="GO:0009090">
    <property type="term" value="P:homoserine biosynthetic process"/>
    <property type="evidence" value="ECO:0007669"/>
    <property type="project" value="TreeGrafter"/>
</dbReference>
<evidence type="ECO:0000256" key="13">
    <source>
        <dbReference type="ARBA" id="ARBA00022840"/>
    </source>
</evidence>
<dbReference type="GO" id="GO:0005524">
    <property type="term" value="F:ATP binding"/>
    <property type="evidence" value="ECO:0007669"/>
    <property type="project" value="UniProtKB-KW"/>
</dbReference>
<evidence type="ECO:0000256" key="5">
    <source>
        <dbReference type="ARBA" id="ARBA00010122"/>
    </source>
</evidence>
<accession>A0A516RH55</accession>
<dbReference type="GO" id="GO:0009089">
    <property type="term" value="P:lysine biosynthetic process via diaminopimelate"/>
    <property type="evidence" value="ECO:0007669"/>
    <property type="project" value="UniProtKB-UniPathway"/>
</dbReference>
<dbReference type="InterPro" id="IPR045865">
    <property type="entry name" value="ACT-like_dom_sf"/>
</dbReference>
<dbReference type="FunFam" id="3.40.1160.10:FF:000002">
    <property type="entry name" value="Aspartokinase"/>
    <property type="match status" value="1"/>
</dbReference>
<evidence type="ECO:0000256" key="18">
    <source>
        <dbReference type="RuleBase" id="RU003448"/>
    </source>
</evidence>
<evidence type="ECO:0000256" key="4">
    <source>
        <dbReference type="ARBA" id="ARBA00005139"/>
    </source>
</evidence>
<keyword evidence="8 19" id="KW-0028">Amino-acid biosynthesis</keyword>
<dbReference type="UniPathway" id="UPA00034">
    <property type="reaction ID" value="UER00015"/>
</dbReference>
<dbReference type="PROSITE" id="PS01085">
    <property type="entry name" value="RIBUL_P_3_EPIMER_1"/>
    <property type="match status" value="1"/>
</dbReference>
<dbReference type="GO" id="GO:0016857">
    <property type="term" value="F:racemase and epimerase activity, acting on carbohydrates and derivatives"/>
    <property type="evidence" value="ECO:0007669"/>
    <property type="project" value="InterPro"/>
</dbReference>
<dbReference type="CDD" id="cd04261">
    <property type="entry name" value="AAK_AKii-LysC-BS"/>
    <property type="match status" value="1"/>
</dbReference>
<keyword evidence="10" id="KW-0479">Metal-binding</keyword>
<comment type="function">
    <text evidence="1">Catalyzes the phosphorylation of the beta-carboxyl group of aspartic acid with ATP to yield 4-phospho-L-aspartate, which is involved in the branched biosynthetic pathway leading to the biosynthesis of amino acids lysine, threonine, isoleucine and methionine.</text>
</comment>
<dbReference type="GO" id="GO:0046872">
    <property type="term" value="F:metal ion binding"/>
    <property type="evidence" value="ECO:0007669"/>
    <property type="project" value="UniProtKB-KW"/>
</dbReference>
<dbReference type="Pfam" id="PF00834">
    <property type="entry name" value="Ribul_P_3_epim"/>
    <property type="match status" value="1"/>
</dbReference>
<comment type="catalytic activity">
    <reaction evidence="17 18">
        <text>L-aspartate + ATP = 4-phospho-L-aspartate + ADP</text>
        <dbReference type="Rhea" id="RHEA:23776"/>
        <dbReference type="ChEBI" id="CHEBI:29991"/>
        <dbReference type="ChEBI" id="CHEBI:30616"/>
        <dbReference type="ChEBI" id="CHEBI:57535"/>
        <dbReference type="ChEBI" id="CHEBI:456216"/>
        <dbReference type="EC" id="2.7.2.4"/>
    </reaction>
</comment>
<dbReference type="CDD" id="cd04913">
    <property type="entry name" value="ACT_AKii-LysC-BS-like_1"/>
    <property type="match status" value="1"/>
</dbReference>
<dbReference type="Gene3D" id="3.20.20.70">
    <property type="entry name" value="Aldolase class I"/>
    <property type="match status" value="1"/>
</dbReference>
<comment type="pathway">
    <text evidence="3 19">Amino-acid biosynthesis; L-methionine biosynthesis via de novo pathway; L-homoserine from L-aspartate: step 1/3.</text>
</comment>
<dbReference type="InterPro" id="IPR041740">
    <property type="entry name" value="AKii-LysC-BS"/>
</dbReference>
<evidence type="ECO:0000313" key="22">
    <source>
        <dbReference type="EMBL" id="QDQ14990.1"/>
    </source>
</evidence>
<evidence type="ECO:0000256" key="17">
    <source>
        <dbReference type="ARBA" id="ARBA00047872"/>
    </source>
</evidence>
<dbReference type="PROSITE" id="PS00324">
    <property type="entry name" value="ASPARTOKINASE"/>
    <property type="match status" value="1"/>
</dbReference>
<feature type="domain" description="Aspartokinase ACT" evidence="21">
    <location>
        <begin position="449"/>
        <end position="507"/>
    </location>
</feature>
<comment type="similarity">
    <text evidence="5 18">Belongs to the aspartokinase family.</text>
</comment>
<gene>
    <name evidence="22" type="ORF">FH965_34265</name>
</gene>
<evidence type="ECO:0000259" key="21">
    <source>
        <dbReference type="Pfam" id="PF22468"/>
    </source>
</evidence>
<feature type="domain" description="Aspartate/glutamate/uridylate kinase" evidence="20">
    <location>
        <begin position="108"/>
        <end position="335"/>
    </location>
</feature>
<evidence type="ECO:0000256" key="19">
    <source>
        <dbReference type="RuleBase" id="RU004249"/>
    </source>
</evidence>
<dbReference type="EMBL" id="CP040916">
    <property type="protein sequence ID" value="QDQ14990.1"/>
    <property type="molecule type" value="Genomic_DNA"/>
</dbReference>
<dbReference type="Gene3D" id="3.30.2130.10">
    <property type="entry name" value="VC0802-like"/>
    <property type="match status" value="1"/>
</dbReference>
<keyword evidence="9 18" id="KW-0808">Transferase</keyword>
<dbReference type="GO" id="GO:0005829">
    <property type="term" value="C:cytosol"/>
    <property type="evidence" value="ECO:0007669"/>
    <property type="project" value="TreeGrafter"/>
</dbReference>
<dbReference type="InterPro" id="IPR018042">
    <property type="entry name" value="Aspartate_kinase_CS"/>
</dbReference>
<evidence type="ECO:0000256" key="10">
    <source>
        <dbReference type="ARBA" id="ARBA00022723"/>
    </source>
</evidence>
<evidence type="ECO:0000256" key="16">
    <source>
        <dbReference type="ARBA" id="ARBA00023235"/>
    </source>
</evidence>
<dbReference type="PANTHER" id="PTHR21499">
    <property type="entry name" value="ASPARTATE KINASE"/>
    <property type="match status" value="1"/>
</dbReference>
<evidence type="ECO:0000256" key="6">
    <source>
        <dbReference type="ARBA" id="ARBA00013059"/>
    </source>
</evidence>
<protein>
    <recommendedName>
        <fullName evidence="7 18">Aspartokinase</fullName>
        <ecNumber evidence="6 18">2.7.2.4</ecNumber>
    </recommendedName>
</protein>
<evidence type="ECO:0000256" key="1">
    <source>
        <dbReference type="ARBA" id="ARBA00002843"/>
    </source>
</evidence>
<keyword evidence="12 18" id="KW-0418">Kinase</keyword>
<keyword evidence="16" id="KW-0413">Isomerase</keyword>
<dbReference type="SUPFAM" id="SSF55021">
    <property type="entry name" value="ACT-like"/>
    <property type="match status" value="2"/>
</dbReference>
<dbReference type="InterPro" id="IPR001341">
    <property type="entry name" value="Asp_kinase"/>
</dbReference>
<proteinExistence type="inferred from homology"/>
<dbReference type="InterPro" id="IPR011060">
    <property type="entry name" value="RibuloseP-bd_barrel"/>
</dbReference>
<evidence type="ECO:0000256" key="11">
    <source>
        <dbReference type="ARBA" id="ARBA00022741"/>
    </source>
</evidence>
<dbReference type="GO" id="GO:0004072">
    <property type="term" value="F:aspartate kinase activity"/>
    <property type="evidence" value="ECO:0007669"/>
    <property type="project" value="UniProtKB-EC"/>
</dbReference>
<dbReference type="SUPFAM" id="SSF51366">
    <property type="entry name" value="Ribulose-phoshate binding barrel"/>
    <property type="match status" value="1"/>
</dbReference>
<dbReference type="InterPro" id="IPR013785">
    <property type="entry name" value="Aldolase_TIM"/>
</dbReference>
<comment type="pathway">
    <text evidence="2 19">Amino-acid biosynthesis; L-lysine biosynthesis via DAP pathway; (S)-tetrahydrodipicolinate from L-aspartate: step 1/4.</text>
</comment>
<dbReference type="GO" id="GO:0009088">
    <property type="term" value="P:threonine biosynthetic process"/>
    <property type="evidence" value="ECO:0007669"/>
    <property type="project" value="UniProtKB-UniPathway"/>
</dbReference>
<dbReference type="InterPro" id="IPR001048">
    <property type="entry name" value="Asp/Glu/Uridylate_kinase"/>
</dbReference>
<comment type="pathway">
    <text evidence="4 19">Amino-acid biosynthesis; L-threonine biosynthesis; L-threonine from L-aspartate: step 1/5.</text>
</comment>
<dbReference type="InterPro" id="IPR036393">
    <property type="entry name" value="AceGlu_kinase-like_sf"/>
</dbReference>
<sequence length="523" mass="55738">MQYPYVPSILAADFTRLAEEADAVADYADLLHVDVVDNHFVRNLTVELPVVESLVTKCQIPLDVHLGVDDRKSSGLMSASASSSPFAYAFPRRTHPRARDERSHRVVLIVQKYGGSSLQSTERIRHAAERMLRMQRNGHEVVAVCSAMGDTSDELIDLAERINPDPPTREMDMLLTSGERVSNALVAMAVYALGGRAESLSGEQAGIHTDAAHGRARITEVVPSRVRQTLDRGAIALVAGFQGVNKDTKDTTTLGRGGSDVTAVALAAALKADVCEIYTDVDGVFSADPRIVESARLLETISYAEILEMSATGAKVLMSRCVEYGRRHDVDICVRSSFTDHPGTLVSNAVEGTAVEDSCVTGVTHTRSVAKVTVEEIPAEPSAVAHIFEVLAVAGISIDMLQNINGSPRPELTFTVMGEDGPRTLELLEEHRAGIGYGPVRCDAGFGQVSLVGAGIRSEPGIVATLCRTLAGIGIGVQLISASEIRLSALCRADQLDAAVRALHSSFGLDSTVPAVVYAGTGR</sequence>
<evidence type="ECO:0000256" key="14">
    <source>
        <dbReference type="ARBA" id="ARBA00022915"/>
    </source>
</evidence>
<dbReference type="SUPFAM" id="SSF53633">
    <property type="entry name" value="Carbamate kinase-like"/>
    <property type="match status" value="1"/>
</dbReference>
<evidence type="ECO:0000256" key="15">
    <source>
        <dbReference type="ARBA" id="ARBA00023154"/>
    </source>
</evidence>
<keyword evidence="15" id="KW-0457">Lysine biosynthesis</keyword>
<evidence type="ECO:0000256" key="8">
    <source>
        <dbReference type="ARBA" id="ARBA00022605"/>
    </source>
</evidence>
<keyword evidence="14" id="KW-0220">Diaminopimelate biosynthesis</keyword>
<dbReference type="NCBIfam" id="TIGR00657">
    <property type="entry name" value="asp_kinases"/>
    <property type="match status" value="1"/>
</dbReference>
<dbReference type="Pfam" id="PF00696">
    <property type="entry name" value="AA_kinase"/>
    <property type="match status" value="1"/>
</dbReference>
<dbReference type="EC" id="2.7.2.4" evidence="6 18"/>
<evidence type="ECO:0000259" key="20">
    <source>
        <dbReference type="Pfam" id="PF00696"/>
    </source>
</evidence>
<reference evidence="22 23" key="1">
    <citation type="journal article" date="2019" name="J. Ind. Microbiol. Biotechnol.">
        <title>The complete genomic sequence of Streptomyces spectabilis NRRL-2792 and identification of secondary metabolite biosynthetic gene clusters.</title>
        <authorList>
            <person name="Sinha A."/>
            <person name="Phillips-Salemka S."/>
            <person name="Niraula T.A."/>
            <person name="Short K.A."/>
            <person name="Niraula N.P."/>
        </authorList>
    </citation>
    <scope>NUCLEOTIDE SEQUENCE [LARGE SCALE GENOMIC DNA]</scope>
    <source>
        <strain evidence="22 23">NRRL 2792</strain>
    </source>
</reference>
<organism evidence="22 23">
    <name type="scientific">Streptomyces spectabilis</name>
    <dbReference type="NCBI Taxonomy" id="68270"/>
    <lineage>
        <taxon>Bacteria</taxon>
        <taxon>Bacillati</taxon>
        <taxon>Actinomycetota</taxon>
        <taxon>Actinomycetes</taxon>
        <taxon>Kitasatosporales</taxon>
        <taxon>Streptomycetaceae</taxon>
        <taxon>Streptomyces</taxon>
    </lineage>
</organism>
<evidence type="ECO:0000256" key="3">
    <source>
        <dbReference type="ARBA" id="ARBA00004986"/>
    </source>
</evidence>
<evidence type="ECO:0000313" key="23">
    <source>
        <dbReference type="Proteomes" id="UP000316806"/>
    </source>
</evidence>
<keyword evidence="13" id="KW-0067">ATP-binding</keyword>
<dbReference type="PANTHER" id="PTHR21499:SF3">
    <property type="entry name" value="ASPARTOKINASE"/>
    <property type="match status" value="1"/>
</dbReference>
<evidence type="ECO:0000256" key="12">
    <source>
        <dbReference type="ARBA" id="ARBA00022777"/>
    </source>
</evidence>
<dbReference type="NCBIfam" id="NF005154">
    <property type="entry name" value="PRK06635.1-2"/>
    <property type="match status" value="1"/>
</dbReference>
<dbReference type="GO" id="GO:0005975">
    <property type="term" value="P:carbohydrate metabolic process"/>
    <property type="evidence" value="ECO:0007669"/>
    <property type="project" value="InterPro"/>
</dbReference>
<dbReference type="GO" id="GO:0019877">
    <property type="term" value="P:diaminopimelate biosynthetic process"/>
    <property type="evidence" value="ECO:0007669"/>
    <property type="project" value="UniProtKB-KW"/>
</dbReference>
<evidence type="ECO:0000256" key="2">
    <source>
        <dbReference type="ARBA" id="ARBA00004766"/>
    </source>
</evidence>
<dbReference type="CDD" id="cd04936">
    <property type="entry name" value="ACT_AKii-LysC-BS-like_2"/>
    <property type="match status" value="1"/>
</dbReference>
<dbReference type="Proteomes" id="UP000316806">
    <property type="component" value="Chromosome"/>
</dbReference>
<dbReference type="InterPro" id="IPR000056">
    <property type="entry name" value="Ribul_P_3_epim-like"/>
</dbReference>
<evidence type="ECO:0000256" key="9">
    <source>
        <dbReference type="ARBA" id="ARBA00022679"/>
    </source>
</evidence>
<dbReference type="Gene3D" id="3.40.1160.10">
    <property type="entry name" value="Acetylglutamate kinase-like"/>
    <property type="match status" value="1"/>
</dbReference>
<dbReference type="AlphaFoldDB" id="A0A516RH55"/>
<name>A0A516RH55_STRST</name>
<dbReference type="Pfam" id="PF22468">
    <property type="entry name" value="ACT_9"/>
    <property type="match status" value="1"/>
</dbReference>
<evidence type="ECO:0000256" key="7">
    <source>
        <dbReference type="ARBA" id="ARBA00016273"/>
    </source>
</evidence>
<dbReference type="InterPro" id="IPR054352">
    <property type="entry name" value="ACT_Aspartokinase"/>
</dbReference>